<evidence type="ECO:0000256" key="1">
    <source>
        <dbReference type="SAM" id="SignalP"/>
    </source>
</evidence>
<name>A0AAP3XQT3_9PROT</name>
<dbReference type="AlphaFoldDB" id="A0AAP3XQT3"/>
<sequence>MMPPDEGMMRRRLGAAVLALALSWPAAATALELATRPDRPPSAGELRRLELLAEQIGWGTLHHSETMARAETGYGTGPWIMAQASPWFPESYFLASRAWAARQQLGTAEADDRLRMIHRDPQEILTFSFLLLAERPDALAPESVEVAFEAGPWQAPGVLEEVETAPERTLGAQLHAARGRVRVDLPDGFDWAAVHGFLLRFSQSGAAPYLLSWTLPAAP</sequence>
<evidence type="ECO:0000313" key="3">
    <source>
        <dbReference type="Proteomes" id="UP001301140"/>
    </source>
</evidence>
<organism evidence="2 3">
    <name type="scientific">Marinimicrococcus flavescens</name>
    <dbReference type="NCBI Taxonomy" id="3031815"/>
    <lineage>
        <taxon>Bacteria</taxon>
        <taxon>Pseudomonadati</taxon>
        <taxon>Pseudomonadota</taxon>
        <taxon>Alphaproteobacteria</taxon>
        <taxon>Geminicoccales</taxon>
        <taxon>Geminicoccaceae</taxon>
        <taxon>Marinimicrococcus</taxon>
    </lineage>
</organism>
<dbReference type="EMBL" id="JARGEQ010000025">
    <property type="protein sequence ID" value="MDF1585600.1"/>
    <property type="molecule type" value="Genomic_DNA"/>
</dbReference>
<keyword evidence="1" id="KW-0732">Signal</keyword>
<evidence type="ECO:0000313" key="2">
    <source>
        <dbReference type="EMBL" id="MDF1585600.1"/>
    </source>
</evidence>
<dbReference type="RefSeq" id="WP_327788019.1">
    <property type="nucleotide sequence ID" value="NZ_JARGEQ010000025.1"/>
</dbReference>
<feature type="chain" id="PRO_5042968808" evidence="1">
    <location>
        <begin position="31"/>
        <end position="219"/>
    </location>
</feature>
<protein>
    <submittedName>
        <fullName evidence="2">Uncharacterized protein</fullName>
    </submittedName>
</protein>
<feature type="signal peptide" evidence="1">
    <location>
        <begin position="1"/>
        <end position="30"/>
    </location>
</feature>
<accession>A0AAP3XQT3</accession>
<reference evidence="2 3" key="1">
    <citation type="submission" date="2023-03" db="EMBL/GenBank/DDBJ databases">
        <title>YIM 152171 draft genome.</title>
        <authorList>
            <person name="Yang Z."/>
        </authorList>
    </citation>
    <scope>NUCLEOTIDE SEQUENCE [LARGE SCALE GENOMIC DNA]</scope>
    <source>
        <strain evidence="2 3">YIM 152171</strain>
    </source>
</reference>
<keyword evidence="3" id="KW-1185">Reference proteome</keyword>
<proteinExistence type="predicted"/>
<gene>
    <name evidence="2" type="ORF">PZ740_04260</name>
</gene>
<dbReference type="Proteomes" id="UP001301140">
    <property type="component" value="Unassembled WGS sequence"/>
</dbReference>
<comment type="caution">
    <text evidence="2">The sequence shown here is derived from an EMBL/GenBank/DDBJ whole genome shotgun (WGS) entry which is preliminary data.</text>
</comment>